<evidence type="ECO:0000256" key="6">
    <source>
        <dbReference type="SAM" id="Phobius"/>
    </source>
</evidence>
<dbReference type="PANTHER" id="PTHR12570">
    <property type="match status" value="1"/>
</dbReference>
<feature type="transmembrane region" description="Helical" evidence="6">
    <location>
        <begin position="130"/>
        <end position="151"/>
    </location>
</feature>
<feature type="transmembrane region" description="Helical" evidence="6">
    <location>
        <begin position="6"/>
        <end position="24"/>
    </location>
</feature>
<feature type="transmembrane region" description="Helical" evidence="6">
    <location>
        <begin position="72"/>
        <end position="91"/>
    </location>
</feature>
<evidence type="ECO:0000256" key="5">
    <source>
        <dbReference type="SAM" id="MobiDB-lite"/>
    </source>
</evidence>
<dbReference type="InterPro" id="IPR008521">
    <property type="entry name" value="Mg_trans_NIPA"/>
</dbReference>
<comment type="subcellular location">
    <subcellularLocation>
        <location evidence="1">Membrane</location>
        <topology evidence="1">Multi-pass membrane protein</topology>
    </subcellularLocation>
</comment>
<feature type="region of interest" description="Disordered" evidence="5">
    <location>
        <begin position="190"/>
        <end position="216"/>
    </location>
</feature>
<organism evidence="7 8">
    <name type="scientific">Mucor flavus</name>
    <dbReference type="NCBI Taxonomy" id="439312"/>
    <lineage>
        <taxon>Eukaryota</taxon>
        <taxon>Fungi</taxon>
        <taxon>Fungi incertae sedis</taxon>
        <taxon>Mucoromycota</taxon>
        <taxon>Mucoromycotina</taxon>
        <taxon>Mucoromycetes</taxon>
        <taxon>Mucorales</taxon>
        <taxon>Mucorineae</taxon>
        <taxon>Mucoraceae</taxon>
        <taxon>Mucor</taxon>
    </lineage>
</organism>
<reference evidence="7 8" key="1">
    <citation type="submission" date="2024-04" db="EMBL/GenBank/DDBJ databases">
        <title>genome sequences of Mucor flavus KT1a and Helicostylum pulchrum KT1b strains isolated from the surface of a dry-aged beef.</title>
        <authorList>
            <person name="Toyotome T."/>
            <person name="Hosono M."/>
            <person name="Torimaru M."/>
            <person name="Fukuda K."/>
            <person name="Mikami N."/>
        </authorList>
    </citation>
    <scope>NUCLEOTIDE SEQUENCE [LARGE SCALE GENOMIC DNA]</scope>
    <source>
        <strain evidence="7 8">KT1a</strain>
    </source>
</reference>
<feature type="compositionally biased region" description="Polar residues" evidence="5">
    <location>
        <begin position="190"/>
        <end position="199"/>
    </location>
</feature>
<dbReference type="Pfam" id="PF05653">
    <property type="entry name" value="Mg_trans_NIPA"/>
    <property type="match status" value="1"/>
</dbReference>
<evidence type="ECO:0000256" key="3">
    <source>
        <dbReference type="ARBA" id="ARBA00022989"/>
    </source>
</evidence>
<dbReference type="PANTHER" id="PTHR12570:SF92">
    <property type="entry name" value="SPICHTHYIN, ISOFORM B"/>
    <property type="match status" value="1"/>
</dbReference>
<feature type="transmembrane region" description="Helical" evidence="6">
    <location>
        <begin position="36"/>
        <end position="60"/>
    </location>
</feature>
<keyword evidence="8" id="KW-1185">Reference proteome</keyword>
<dbReference type="EMBL" id="BAABUK010000047">
    <property type="protein sequence ID" value="GAA5817695.1"/>
    <property type="molecule type" value="Genomic_DNA"/>
</dbReference>
<keyword evidence="4 6" id="KW-0472">Membrane</keyword>
<accession>A0ABP9ZF05</accession>
<evidence type="ECO:0000256" key="4">
    <source>
        <dbReference type="ARBA" id="ARBA00023136"/>
    </source>
</evidence>
<evidence type="ECO:0000256" key="1">
    <source>
        <dbReference type="ARBA" id="ARBA00004141"/>
    </source>
</evidence>
<evidence type="ECO:0000313" key="8">
    <source>
        <dbReference type="Proteomes" id="UP001473302"/>
    </source>
</evidence>
<comment type="caution">
    <text evidence="7">The sequence shown here is derived from an EMBL/GenBank/DDBJ whole genome shotgun (WGS) entry which is preliminary data.</text>
</comment>
<keyword evidence="2 6" id="KW-0812">Transmembrane</keyword>
<sequence length="298" mass="33134">MPIIVGFLIYATLAIVISLFLVFYCGPRWGKTNMLVYINICSLIGSLSVVFTQGLGGAIVHSLTVENQFTNWFVYVVLALTLITLAIEIIYLNKALNIFNTAVVTPTYYVIFTTLTIISSIVLYRGFDASPVNVVTCVFGFLIICSGVALLQQPKSDKTTDNDDDASSQNQMERLLPAFDDEKFMSSSEELNHVEGSSSAHRDVDHHSSSAVRRDSSSLWRRSRGSIDYDFSPPNNSNGYTESISLNTIKQEPRVNRRAQDSLDTISTTRLGLGKKKGQDDHNELITDTDDWADDHLL</sequence>
<evidence type="ECO:0008006" key="9">
    <source>
        <dbReference type="Google" id="ProtNLM"/>
    </source>
</evidence>
<protein>
    <recommendedName>
        <fullName evidence="9">DUF803-domain-containing protein</fullName>
    </recommendedName>
</protein>
<evidence type="ECO:0000313" key="7">
    <source>
        <dbReference type="EMBL" id="GAA5817695.1"/>
    </source>
</evidence>
<feature type="compositionally biased region" description="Basic and acidic residues" evidence="5">
    <location>
        <begin position="200"/>
        <end position="216"/>
    </location>
</feature>
<name>A0ABP9ZF05_9FUNG</name>
<gene>
    <name evidence="7" type="ORF">MFLAVUS_011246</name>
</gene>
<feature type="transmembrane region" description="Helical" evidence="6">
    <location>
        <begin position="103"/>
        <end position="124"/>
    </location>
</feature>
<evidence type="ECO:0000256" key="2">
    <source>
        <dbReference type="ARBA" id="ARBA00022692"/>
    </source>
</evidence>
<dbReference type="Proteomes" id="UP001473302">
    <property type="component" value="Unassembled WGS sequence"/>
</dbReference>
<proteinExistence type="predicted"/>
<keyword evidence="3 6" id="KW-1133">Transmembrane helix</keyword>